<feature type="domain" description="ODAD1 central coiled coil region" evidence="4">
    <location>
        <begin position="136"/>
        <end position="422"/>
    </location>
</feature>
<dbReference type="EMBL" id="BEYU01000178">
    <property type="protein sequence ID" value="GBG34041.1"/>
    <property type="molecule type" value="Genomic_DNA"/>
</dbReference>
<evidence type="ECO:0000313" key="6">
    <source>
        <dbReference type="Proteomes" id="UP000241890"/>
    </source>
</evidence>
<keyword evidence="1 2" id="KW-0175">Coiled coil</keyword>
<feature type="coiled-coil region" evidence="2">
    <location>
        <begin position="337"/>
        <end position="399"/>
    </location>
</feature>
<evidence type="ECO:0000256" key="3">
    <source>
        <dbReference type="SAM" id="MobiDB-lite"/>
    </source>
</evidence>
<feature type="compositionally biased region" description="Basic residues" evidence="3">
    <location>
        <begin position="585"/>
        <end position="594"/>
    </location>
</feature>
<evidence type="ECO:0000256" key="1">
    <source>
        <dbReference type="ARBA" id="ARBA00023054"/>
    </source>
</evidence>
<reference evidence="5 6" key="1">
    <citation type="submission" date="2017-12" db="EMBL/GenBank/DDBJ databases">
        <title>Sequencing, de novo assembly and annotation of complete genome of a new Thraustochytrid species, strain FCC1311.</title>
        <authorList>
            <person name="Sedici K."/>
            <person name="Godart F."/>
            <person name="Aiese Cigliano R."/>
            <person name="Sanseverino W."/>
            <person name="Barakat M."/>
            <person name="Ortet P."/>
            <person name="Marechal E."/>
            <person name="Cagnac O."/>
            <person name="Amato A."/>
        </authorList>
    </citation>
    <scope>NUCLEOTIDE SEQUENCE [LARGE SCALE GENOMIC DNA]</scope>
</reference>
<comment type="caution">
    <text evidence="5">The sequence shown here is derived from an EMBL/GenBank/DDBJ whole genome shotgun (WGS) entry which is preliminary data.</text>
</comment>
<feature type="compositionally biased region" description="Acidic residues" evidence="3">
    <location>
        <begin position="519"/>
        <end position="538"/>
    </location>
</feature>
<dbReference type="OrthoDB" id="10255247at2759"/>
<feature type="coiled-coil region" evidence="2">
    <location>
        <begin position="45"/>
        <end position="232"/>
    </location>
</feature>
<sequence length="594" mass="67314">MMSVDGQVSETELNDLRSKFQLLSGDRQAYYEMSMVTMKENKKLIASLRDGNKAHRKKLASLQKQARSNSRADGEIASDKEINNMEKHVMTLRKNFDTLKDTVEGRRQELRRLRDQATALELEAKRPTEEETPETRKIRALENRLDKSIIKYNEAQSIRTTYEQIVKRLKEERVSFDVQLQAIERTLKAKERDYEELLLLSGDASHAKDVALQDLEKSRSSLTDARKQRERDLRAKQELVSVKNDVVSRLEKREQMRNDIIAKVNGDLSEQEEKNLKATVALNTFTQTRVAEDSKNQKEKIGIFEEAFQKIKASTGVSDVNEVIQKLISQESTTRNLNDLTRENQQRLETLQAEKQKLLARVEEIKYSGASGGNRRKFVDEHEERLAHAIAKLERARVRYERLAKILISVKAGISHLSDKLEGVQQDNKHIVLNDDTVVDVLVACENTLCSILGRINQDSDPEAQQQMCAALLDAFDDQEVVASRPFNQRVMLPDHSDDNLGPHGRAGALLLEGKNADADSDTDSIDVPLDDDGEEELTRDRIKKASQTIISTHEKKAKRKQQRKANGTSSAAVPTSTSLAPNKTSRRIGKHAS</sequence>
<dbReference type="Proteomes" id="UP000241890">
    <property type="component" value="Unassembled WGS sequence"/>
</dbReference>
<dbReference type="InterPro" id="IPR049258">
    <property type="entry name" value="ODAD1_CC"/>
</dbReference>
<gene>
    <name evidence="5" type="ORF">FCC1311_102642</name>
</gene>
<dbReference type="GO" id="GO:0036064">
    <property type="term" value="C:ciliary basal body"/>
    <property type="evidence" value="ECO:0007669"/>
    <property type="project" value="TreeGrafter"/>
</dbReference>
<feature type="region of interest" description="Disordered" evidence="3">
    <location>
        <begin position="516"/>
        <end position="594"/>
    </location>
</feature>
<dbReference type="Pfam" id="PF21773">
    <property type="entry name" value="ODAD1_CC"/>
    <property type="match status" value="1"/>
</dbReference>
<accession>A0A2R5GZY7</accession>
<evidence type="ECO:0000259" key="4">
    <source>
        <dbReference type="Pfam" id="PF21773"/>
    </source>
</evidence>
<dbReference type="InParanoid" id="A0A2R5GZY7"/>
<dbReference type="GO" id="GO:0036158">
    <property type="term" value="P:outer dynein arm assembly"/>
    <property type="evidence" value="ECO:0007669"/>
    <property type="project" value="InterPro"/>
</dbReference>
<proteinExistence type="predicted"/>
<organism evidence="5 6">
    <name type="scientific">Hondaea fermentalgiana</name>
    <dbReference type="NCBI Taxonomy" id="2315210"/>
    <lineage>
        <taxon>Eukaryota</taxon>
        <taxon>Sar</taxon>
        <taxon>Stramenopiles</taxon>
        <taxon>Bigyra</taxon>
        <taxon>Labyrinthulomycetes</taxon>
        <taxon>Thraustochytrida</taxon>
        <taxon>Thraustochytriidae</taxon>
        <taxon>Hondaea</taxon>
    </lineage>
</organism>
<dbReference type="PANTHER" id="PTHR46518">
    <property type="entry name" value="COILED-COIL DOMAIN-CONTAINING PROTEIN 151"/>
    <property type="match status" value="1"/>
</dbReference>
<feature type="compositionally biased region" description="Polar residues" evidence="3">
    <location>
        <begin position="567"/>
        <end position="584"/>
    </location>
</feature>
<dbReference type="PANTHER" id="PTHR46518:SF1">
    <property type="entry name" value="OUTER DYNEIN ARM-DOCKING COMPLEX SUBUNIT 3"/>
    <property type="match status" value="1"/>
</dbReference>
<dbReference type="GO" id="GO:0097542">
    <property type="term" value="C:ciliary tip"/>
    <property type="evidence" value="ECO:0007669"/>
    <property type="project" value="TreeGrafter"/>
</dbReference>
<evidence type="ECO:0000313" key="5">
    <source>
        <dbReference type="EMBL" id="GBG34041.1"/>
    </source>
</evidence>
<dbReference type="AlphaFoldDB" id="A0A2R5GZY7"/>
<name>A0A2R5GZY7_9STRA</name>
<dbReference type="InterPro" id="IPR033192">
    <property type="entry name" value="ODAD3"/>
</dbReference>
<evidence type="ECO:0000256" key="2">
    <source>
        <dbReference type="SAM" id="Coils"/>
    </source>
</evidence>
<protein>
    <submittedName>
        <fullName evidence="5">Coiled-coil domain-containing protein 151</fullName>
    </submittedName>
</protein>
<dbReference type="GO" id="GO:0003341">
    <property type="term" value="P:cilium movement"/>
    <property type="evidence" value="ECO:0007669"/>
    <property type="project" value="InterPro"/>
</dbReference>
<dbReference type="GO" id="GO:0035253">
    <property type="term" value="C:ciliary rootlet"/>
    <property type="evidence" value="ECO:0007669"/>
    <property type="project" value="TreeGrafter"/>
</dbReference>
<keyword evidence="6" id="KW-1185">Reference proteome</keyword>